<dbReference type="Proteomes" id="UP001607302">
    <property type="component" value="Unassembled WGS sequence"/>
</dbReference>
<sequence length="178" mass="20542">MSGTIEGWVRSAAYKPDILNLDLAATSSSNSRRWTVKNKTASRVLRRLLAEMKRRTDPVTIQINQSNSLHSVISRTSAGSNFVAQTRVKYYNFLVNLYIITMFDLYKFLDIDEHAFLQKNENCIPPNCLHRNINYLTKNMKRGIQLSELLSIHRVDILLPNRLVQLTSRSFYVLLNGH</sequence>
<dbReference type="EMBL" id="JAUDFV010000114">
    <property type="protein sequence ID" value="KAL2729761.1"/>
    <property type="molecule type" value="Genomic_DNA"/>
</dbReference>
<reference evidence="1 2" key="1">
    <citation type="journal article" date="2024" name="Ann. Entomol. Soc. Am.">
        <title>Genomic analyses of the southern and eastern yellowjacket wasps (Hymenoptera: Vespidae) reveal evolutionary signatures of social life.</title>
        <authorList>
            <person name="Catto M.A."/>
            <person name="Caine P.B."/>
            <person name="Orr S.E."/>
            <person name="Hunt B.G."/>
            <person name="Goodisman M.A.D."/>
        </authorList>
    </citation>
    <scope>NUCLEOTIDE SEQUENCE [LARGE SCALE GENOMIC DNA]</scope>
    <source>
        <strain evidence="1">233</strain>
        <tissue evidence="1">Head and thorax</tissue>
    </source>
</reference>
<comment type="caution">
    <text evidence="1">The sequence shown here is derived from an EMBL/GenBank/DDBJ whole genome shotgun (WGS) entry which is preliminary data.</text>
</comment>
<dbReference type="AlphaFoldDB" id="A0ABD2BAJ4"/>
<evidence type="ECO:0000313" key="2">
    <source>
        <dbReference type="Proteomes" id="UP001607302"/>
    </source>
</evidence>
<organism evidence="1 2">
    <name type="scientific">Vespula squamosa</name>
    <name type="common">Southern yellow jacket</name>
    <name type="synonym">Wasp</name>
    <dbReference type="NCBI Taxonomy" id="30214"/>
    <lineage>
        <taxon>Eukaryota</taxon>
        <taxon>Metazoa</taxon>
        <taxon>Ecdysozoa</taxon>
        <taxon>Arthropoda</taxon>
        <taxon>Hexapoda</taxon>
        <taxon>Insecta</taxon>
        <taxon>Pterygota</taxon>
        <taxon>Neoptera</taxon>
        <taxon>Endopterygota</taxon>
        <taxon>Hymenoptera</taxon>
        <taxon>Apocrita</taxon>
        <taxon>Aculeata</taxon>
        <taxon>Vespoidea</taxon>
        <taxon>Vespidae</taxon>
        <taxon>Vespinae</taxon>
        <taxon>Vespula</taxon>
    </lineage>
</organism>
<keyword evidence="2" id="KW-1185">Reference proteome</keyword>
<protein>
    <submittedName>
        <fullName evidence="1">Uncharacterized protein</fullName>
    </submittedName>
</protein>
<gene>
    <name evidence="1" type="ORF">V1478_005571</name>
</gene>
<proteinExistence type="predicted"/>
<name>A0ABD2BAJ4_VESSQ</name>
<evidence type="ECO:0000313" key="1">
    <source>
        <dbReference type="EMBL" id="KAL2729761.1"/>
    </source>
</evidence>
<accession>A0ABD2BAJ4</accession>